<proteinExistence type="predicted"/>
<dbReference type="GeneID" id="76835065"/>
<dbReference type="KEGG" id="mou:OU421_08145"/>
<organism evidence="1 2">
    <name type="scientific">Methanogenium organophilum</name>
    <dbReference type="NCBI Taxonomy" id="2199"/>
    <lineage>
        <taxon>Archaea</taxon>
        <taxon>Methanobacteriati</taxon>
        <taxon>Methanobacteriota</taxon>
        <taxon>Stenosarchaea group</taxon>
        <taxon>Methanomicrobia</taxon>
        <taxon>Methanomicrobiales</taxon>
        <taxon>Methanomicrobiaceae</taxon>
        <taxon>Methanogenium</taxon>
    </lineage>
</organism>
<protein>
    <submittedName>
        <fullName evidence="1">Uncharacterized protein</fullName>
    </submittedName>
</protein>
<dbReference type="Proteomes" id="UP001163096">
    <property type="component" value="Chromosome"/>
</dbReference>
<accession>A0A9X9T764</accession>
<dbReference type="EMBL" id="CP113361">
    <property type="protein sequence ID" value="WAI00400.1"/>
    <property type="molecule type" value="Genomic_DNA"/>
</dbReference>
<gene>
    <name evidence="1" type="ORF">OU421_08145</name>
</gene>
<evidence type="ECO:0000313" key="1">
    <source>
        <dbReference type="EMBL" id="WAI00400.1"/>
    </source>
</evidence>
<dbReference type="RefSeq" id="WP_268185599.1">
    <property type="nucleotide sequence ID" value="NZ_CP113361.1"/>
</dbReference>
<sequence>MKSFKKIVKLFYKTASRCLQNIQDMDYSSASKKANVKIKQCKMIITSDENASSEAKYVALIFGIYFRGIEELSEISSIVSSMDWITRPKDVQRVWFLLQNCIERFESVLPALNFPKDVRFFIEITLRDVSTQIETAYGKGMYVSPEVVIEECICSICNQDPRTCSHIENHVYNGKICRIVPTKIKPGFGGVVMTQNPKDKRCRMWPFDAKEDSDGKGLTVSNVPILISFRIDDFLD</sequence>
<keyword evidence="2" id="KW-1185">Reference proteome</keyword>
<reference evidence="1" key="1">
    <citation type="submission" date="2022-11" db="EMBL/GenBank/DDBJ databases">
        <title>Complete genome sequence of Methanogenium organophilum DSM 3596.</title>
        <authorList>
            <person name="Chen S.-C."/>
            <person name="Lai S.-J."/>
            <person name="You Y.-T."/>
        </authorList>
    </citation>
    <scope>NUCLEOTIDE SEQUENCE</scope>
    <source>
        <strain evidence="1">DSM 3596</strain>
    </source>
</reference>
<dbReference type="AlphaFoldDB" id="A0A9X9T764"/>
<name>A0A9X9T764_METOG</name>
<evidence type="ECO:0000313" key="2">
    <source>
        <dbReference type="Proteomes" id="UP001163096"/>
    </source>
</evidence>